<dbReference type="OrthoDB" id="6766775at2759"/>
<keyword evidence="5" id="KW-1185">Reference proteome</keyword>
<gene>
    <name evidence="6" type="primary">LOC105902457</name>
</gene>
<evidence type="ECO:0000256" key="3">
    <source>
        <dbReference type="SAM" id="MobiDB-lite"/>
    </source>
</evidence>
<reference evidence="6" key="1">
    <citation type="submission" date="2025-08" db="UniProtKB">
        <authorList>
            <consortium name="RefSeq"/>
        </authorList>
    </citation>
    <scope>IDENTIFICATION</scope>
</reference>
<feature type="coiled-coil region" evidence="2">
    <location>
        <begin position="23"/>
        <end position="50"/>
    </location>
</feature>
<feature type="domain" description="ODAD1 central coiled coil region" evidence="4">
    <location>
        <begin position="66"/>
        <end position="348"/>
    </location>
</feature>
<accession>A0A6P8GDX2</accession>
<dbReference type="Proteomes" id="UP000515152">
    <property type="component" value="Chromosome 12"/>
</dbReference>
<keyword evidence="1 2" id="KW-0175">Coiled coil</keyword>
<evidence type="ECO:0000313" key="6">
    <source>
        <dbReference type="RefSeq" id="XP_031433687.1"/>
    </source>
</evidence>
<dbReference type="InterPro" id="IPR051876">
    <property type="entry name" value="ODA-DC/CCD"/>
</dbReference>
<proteinExistence type="predicted"/>
<dbReference type="GO" id="GO:0036158">
    <property type="term" value="P:outer dynein arm assembly"/>
    <property type="evidence" value="ECO:0007669"/>
    <property type="project" value="TreeGrafter"/>
</dbReference>
<dbReference type="AlphaFoldDB" id="A0A6P8GDX2"/>
<evidence type="ECO:0000259" key="4">
    <source>
        <dbReference type="Pfam" id="PF21773"/>
    </source>
</evidence>
<dbReference type="Pfam" id="PF21773">
    <property type="entry name" value="ODAD1_CC"/>
    <property type="match status" value="1"/>
</dbReference>
<evidence type="ECO:0000256" key="1">
    <source>
        <dbReference type="ARBA" id="ARBA00023054"/>
    </source>
</evidence>
<dbReference type="KEGG" id="char:105902457"/>
<dbReference type="GeneID" id="105902457"/>
<feature type="coiled-coil region" evidence="2">
    <location>
        <begin position="254"/>
        <end position="313"/>
    </location>
</feature>
<feature type="region of interest" description="Disordered" evidence="3">
    <location>
        <begin position="451"/>
        <end position="479"/>
    </location>
</feature>
<dbReference type="RefSeq" id="XP_031433687.1">
    <property type="nucleotide sequence ID" value="XM_031577827.2"/>
</dbReference>
<dbReference type="PANTHER" id="PTHR21694">
    <property type="entry name" value="COILED-COIL DOMAIN-CONTAINING PROTEIN 63"/>
    <property type="match status" value="1"/>
</dbReference>
<protein>
    <submittedName>
        <fullName evidence="6">Coiled-coil domain-containing protein 63-like</fullName>
    </submittedName>
</protein>
<evidence type="ECO:0000313" key="5">
    <source>
        <dbReference type="Proteomes" id="UP000515152"/>
    </source>
</evidence>
<sequence length="479" mass="55410">MKERLVEQHQHLLLETDSYVELNRKEKEKVAQVEAKMKAMQSRIWEKKKQLGRLSSTHSKPLQQIKHIRFLEGRLSQATLRFDKQLTKNKTIRDGIDHLRQQRRMLDSIYRRLNKEVAMQHQVMDELVEKSMLAYDQRSQAQARMLAVRDRSKKETTQAQTEMTELQRVIDHETKLRNFMFQKSKEYVPLMEDEEGKRKKAEQAQRERMGGEGIEVYQAVYKHILNVTGELSLRKIAQKFEVNEEKSFGYFSYINELNNRSTMLRGHVNKLKSEIEHYELQNNQHGKQWQDQLKELETELEKKRSEANEMEAQHKLVCKSLDQMKIAIAELFSKMKCDPSPITGKLGSSAEVTDDNVTQFIGILEESLHEQLMHMMQCNWNRAEDLELPAFNMLLDSCRLLPTLATSVVEPPSAASFEEAALDVLQGPGSEKTLDYKSLCELAVKRVVQAEQGKGQKPTSAMSAQKGKKKTTFAAPKSA</sequence>
<evidence type="ECO:0000256" key="2">
    <source>
        <dbReference type="SAM" id="Coils"/>
    </source>
</evidence>
<dbReference type="GO" id="GO:0005930">
    <property type="term" value="C:axoneme"/>
    <property type="evidence" value="ECO:0007669"/>
    <property type="project" value="TreeGrafter"/>
</dbReference>
<dbReference type="InterPro" id="IPR049258">
    <property type="entry name" value="ODAD1_CC"/>
</dbReference>
<dbReference type="GO" id="GO:0003341">
    <property type="term" value="P:cilium movement"/>
    <property type="evidence" value="ECO:0007669"/>
    <property type="project" value="TreeGrafter"/>
</dbReference>
<organism evidence="5 6">
    <name type="scientific">Clupea harengus</name>
    <name type="common">Atlantic herring</name>
    <dbReference type="NCBI Taxonomy" id="7950"/>
    <lineage>
        <taxon>Eukaryota</taxon>
        <taxon>Metazoa</taxon>
        <taxon>Chordata</taxon>
        <taxon>Craniata</taxon>
        <taxon>Vertebrata</taxon>
        <taxon>Euteleostomi</taxon>
        <taxon>Actinopterygii</taxon>
        <taxon>Neopterygii</taxon>
        <taxon>Teleostei</taxon>
        <taxon>Clupei</taxon>
        <taxon>Clupeiformes</taxon>
        <taxon>Clupeoidei</taxon>
        <taxon>Clupeidae</taxon>
        <taxon>Clupea</taxon>
    </lineage>
</organism>
<name>A0A6P8GDX2_CLUHA</name>
<dbReference type="PANTHER" id="PTHR21694:SF18">
    <property type="entry name" value="COILED-COIL DOMAIN-CONTAINING PROTEIN 63"/>
    <property type="match status" value="1"/>
</dbReference>